<dbReference type="Proteomes" id="UP000285138">
    <property type="component" value="Unassembled WGS sequence"/>
</dbReference>
<comment type="caution">
    <text evidence="1">The sequence shown here is derived from an EMBL/GenBank/DDBJ whole genome shotgun (WGS) entry which is preliminary data.</text>
</comment>
<dbReference type="AlphaFoldDB" id="A0A424YBF7"/>
<evidence type="ECO:0000313" key="1">
    <source>
        <dbReference type="EMBL" id="RQD74228.1"/>
    </source>
</evidence>
<dbReference type="InterPro" id="IPR036890">
    <property type="entry name" value="HATPase_C_sf"/>
</dbReference>
<organism evidence="1 2">
    <name type="scientific">Candidatus Syntrophonatronum acetioxidans</name>
    <dbReference type="NCBI Taxonomy" id="1795816"/>
    <lineage>
        <taxon>Bacteria</taxon>
        <taxon>Bacillati</taxon>
        <taxon>Bacillota</taxon>
        <taxon>Clostridia</taxon>
        <taxon>Eubacteriales</taxon>
        <taxon>Syntrophomonadaceae</taxon>
        <taxon>Candidatus Syntrophonatronum</taxon>
    </lineage>
</organism>
<dbReference type="EMBL" id="QZAA01000212">
    <property type="protein sequence ID" value="RQD74228.1"/>
    <property type="molecule type" value="Genomic_DNA"/>
</dbReference>
<reference evidence="1 2" key="1">
    <citation type="submission" date="2018-08" db="EMBL/GenBank/DDBJ databases">
        <title>The metabolism and importance of syntrophic acetate oxidation coupled to methane or sulfide production in haloalkaline environments.</title>
        <authorList>
            <person name="Timmers P.H.A."/>
            <person name="Vavourakis C.D."/>
            <person name="Sorokin D.Y."/>
            <person name="Sinninghe Damste J.S."/>
            <person name="Muyzer G."/>
            <person name="Stams A.J.M."/>
            <person name="Plugge C.M."/>
        </authorList>
    </citation>
    <scope>NUCLEOTIDE SEQUENCE [LARGE SCALE GENOMIC DNA]</scope>
    <source>
        <strain evidence="1">MSAO_Bac1</strain>
    </source>
</reference>
<accession>A0A424YBF7</accession>
<evidence type="ECO:0000313" key="2">
    <source>
        <dbReference type="Proteomes" id="UP000285138"/>
    </source>
</evidence>
<protein>
    <submittedName>
        <fullName evidence="1">DNA mismatch repair enzyme (ATPase)</fullName>
    </submittedName>
</protein>
<dbReference type="Pfam" id="PF13589">
    <property type="entry name" value="HATPase_c_3"/>
    <property type="match status" value="1"/>
</dbReference>
<proteinExistence type="predicted"/>
<sequence length="540" mass="62766">MERGLQMYEPKVNDVSLFREIAKNLVNPLEILREAISNSHDANSKEISISVYRNNDNDIVLEIADDGIGMDMDGIHRFFNLGESQKIRNLIGEKGLGTKTYYKSKRISFYTQTNEAVRYYAKMEEPWKCLAENKLPKYSVEKIPSEAGKNGTTIIIEGYMVDNPERFFNFETIKDYILWFTAAGSFKTLFASYTDLHNYIQNLQVAPRVFINDKIEDKKLEIAGTHQFSPPMEMPSEDPNEEIYKKSVNYCRHFGPFHRATNKYGDYVSLQLYGTISGLNCRKQISKLYFGEKYKSRFGLYLCKDFIPFTKNSDLINDSNYHHYHLLLNSQAFDLTADRNNLSNWDDPKVKWVFEEASSIIEEHIKPLVKNGYFKLRKNEERQKEIREKQKLVNQRKITFSNLENISIGTLPIMKKPDCEAQVAVLFAAMLSHQTTMSLIKGIKSIGHYSDKAPTDMICIDENNAEVLVELEFRLSNLFKHEHPYETFDYVVCWTVDLEVNEKKKTPEGNTLKLVRDQNQWLLKYGPQKTIPVIELKNLL</sequence>
<dbReference type="SUPFAM" id="SSF55874">
    <property type="entry name" value="ATPase domain of HSP90 chaperone/DNA topoisomerase II/histidine kinase"/>
    <property type="match status" value="1"/>
</dbReference>
<name>A0A424YBF7_9FIRM</name>
<gene>
    <name evidence="1" type="ORF">D5R97_08115</name>
</gene>
<dbReference type="Gene3D" id="3.30.565.10">
    <property type="entry name" value="Histidine kinase-like ATPase, C-terminal domain"/>
    <property type="match status" value="1"/>
</dbReference>